<keyword evidence="2" id="KW-1185">Reference proteome</keyword>
<proteinExistence type="predicted"/>
<dbReference type="Proteomes" id="UP000325255">
    <property type="component" value="Unassembled WGS sequence"/>
</dbReference>
<sequence length="75" mass="8285">MPTPLGTNAEADSGNVLVRVDATHFCAGLIIDRLDQRAIIAAPILAWTIGRHRTELSNYFRRKGWRATIVRGSVP</sequence>
<accession>A0A5M6IUM2</accession>
<name>A0A5M6IUM2_9PROT</name>
<comment type="caution">
    <text evidence="1">The sequence shown here is derived from an EMBL/GenBank/DDBJ whole genome shotgun (WGS) entry which is preliminary data.</text>
</comment>
<evidence type="ECO:0000313" key="1">
    <source>
        <dbReference type="EMBL" id="KAA5611649.1"/>
    </source>
</evidence>
<dbReference type="AlphaFoldDB" id="A0A5M6IUM2"/>
<gene>
    <name evidence="1" type="ORF">F1189_13900</name>
</gene>
<reference evidence="1 2" key="1">
    <citation type="submission" date="2019-09" db="EMBL/GenBank/DDBJ databases">
        <title>Genome sequence of Rhodovastum atsumiense, a diverse member of the Acetobacteraceae family of non-sulfur purple photosynthetic bacteria.</title>
        <authorList>
            <person name="Meyer T."/>
            <person name="Kyndt J."/>
        </authorList>
    </citation>
    <scope>NUCLEOTIDE SEQUENCE [LARGE SCALE GENOMIC DNA]</scope>
    <source>
        <strain evidence="1 2">DSM 21279</strain>
    </source>
</reference>
<dbReference type="RefSeq" id="WP_150041423.1">
    <property type="nucleotide sequence ID" value="NZ_OW485606.1"/>
</dbReference>
<dbReference type="EMBL" id="VWPK01000019">
    <property type="protein sequence ID" value="KAA5611649.1"/>
    <property type="molecule type" value="Genomic_DNA"/>
</dbReference>
<evidence type="ECO:0000313" key="2">
    <source>
        <dbReference type="Proteomes" id="UP000325255"/>
    </source>
</evidence>
<protein>
    <submittedName>
        <fullName evidence="1">Uncharacterized protein</fullName>
    </submittedName>
</protein>
<organism evidence="1 2">
    <name type="scientific">Rhodovastum atsumiense</name>
    <dbReference type="NCBI Taxonomy" id="504468"/>
    <lineage>
        <taxon>Bacteria</taxon>
        <taxon>Pseudomonadati</taxon>
        <taxon>Pseudomonadota</taxon>
        <taxon>Alphaproteobacteria</taxon>
        <taxon>Acetobacterales</taxon>
        <taxon>Acetobacteraceae</taxon>
        <taxon>Rhodovastum</taxon>
    </lineage>
</organism>